<accession>A0A1I3FLC1</accession>
<name>A0A1I3FLC1_9RHOB</name>
<reference evidence="1 2" key="1">
    <citation type="submission" date="2016-10" db="EMBL/GenBank/DDBJ databases">
        <authorList>
            <person name="de Groot N.N."/>
        </authorList>
    </citation>
    <scope>NUCLEOTIDE SEQUENCE [LARGE SCALE GENOMIC DNA]</scope>
    <source>
        <strain evidence="1 2">CGMCC 1.11030</strain>
    </source>
</reference>
<dbReference type="SUPFAM" id="SSF64518">
    <property type="entry name" value="Phase 1 flagellin"/>
    <property type="match status" value="1"/>
</dbReference>
<dbReference type="STRING" id="1114924.SAMN05216258_104354"/>
<keyword evidence="2" id="KW-1185">Reference proteome</keyword>
<dbReference type="RefSeq" id="WP_092859640.1">
    <property type="nucleotide sequence ID" value="NZ_FOQH01000004.1"/>
</dbReference>
<gene>
    <name evidence="1" type="ORF">SAMN05216258_104354</name>
</gene>
<dbReference type="OrthoDB" id="7312911at2"/>
<keyword evidence="1" id="KW-0969">Cilium</keyword>
<keyword evidence="1" id="KW-0966">Cell projection</keyword>
<dbReference type="EMBL" id="FOQH01000004">
    <property type="protein sequence ID" value="SFI11912.1"/>
    <property type="molecule type" value="Genomic_DNA"/>
</dbReference>
<keyword evidence="1" id="KW-0282">Flagellum</keyword>
<evidence type="ECO:0000313" key="2">
    <source>
        <dbReference type="Proteomes" id="UP000199377"/>
    </source>
</evidence>
<dbReference type="Proteomes" id="UP000199377">
    <property type="component" value="Unassembled WGS sequence"/>
</dbReference>
<proteinExistence type="predicted"/>
<organism evidence="1 2">
    <name type="scientific">Albimonas pacifica</name>
    <dbReference type="NCBI Taxonomy" id="1114924"/>
    <lineage>
        <taxon>Bacteria</taxon>
        <taxon>Pseudomonadati</taxon>
        <taxon>Pseudomonadota</taxon>
        <taxon>Alphaproteobacteria</taxon>
        <taxon>Rhodobacterales</taxon>
        <taxon>Paracoccaceae</taxon>
        <taxon>Albimonas</taxon>
    </lineage>
</organism>
<protein>
    <submittedName>
        <fullName evidence="1">Flagellar hook-associated protein 3 FlgL</fullName>
    </submittedName>
</protein>
<dbReference type="AlphaFoldDB" id="A0A1I3FLC1"/>
<evidence type="ECO:0000313" key="1">
    <source>
        <dbReference type="EMBL" id="SFI11912.1"/>
    </source>
</evidence>
<sequence>MITGPLPDLAATLRLQRDAGQVRASLERSGRELNTGMKADLFAASGGDPRRLLAIEGSQARALREAESITLAQGRLDLTQTVMAGLQDLADGIGPELAAAVARDDMSSARIHAAGAGDAFRNAVQNLNTTYAGRTLFSGAAVDRPALEHPDVILADVAAAVAGAADAADAIAQVETYFDVGGGFDARYLGAAEDAPRAGIDSGDDVAISRRADDPEVRELLRGLALAAVAVDPAYAGPAGAEGELFEEAAAVTMSARESLVQSRALLGLSEQALEDASVRIAARKDALDLAWNAATSKDPYDAAAEFQAIEQQLERIFLITSRLSRLNLTDFLR</sequence>